<evidence type="ECO:0008006" key="2">
    <source>
        <dbReference type="Google" id="ProtNLM"/>
    </source>
</evidence>
<dbReference type="Gene3D" id="3.40.50.150">
    <property type="entry name" value="Vaccinia Virus protein VP39"/>
    <property type="match status" value="1"/>
</dbReference>
<dbReference type="InterPro" id="IPR029063">
    <property type="entry name" value="SAM-dependent_MTases_sf"/>
</dbReference>
<reference evidence="1" key="1">
    <citation type="journal article" date="2020" name="Nature">
        <title>Giant virus diversity and host interactions through global metagenomics.</title>
        <authorList>
            <person name="Schulz F."/>
            <person name="Roux S."/>
            <person name="Paez-Espino D."/>
            <person name="Jungbluth S."/>
            <person name="Walsh D.A."/>
            <person name="Denef V.J."/>
            <person name="McMahon K.D."/>
            <person name="Konstantinidis K.T."/>
            <person name="Eloe-Fadrosh E.A."/>
            <person name="Kyrpides N.C."/>
            <person name="Woyke T."/>
        </authorList>
    </citation>
    <scope>NUCLEOTIDE SEQUENCE</scope>
    <source>
        <strain evidence="1">GVMAG-M-3300023184-161</strain>
    </source>
</reference>
<dbReference type="SUPFAM" id="SSF53335">
    <property type="entry name" value="S-adenosyl-L-methionine-dependent methyltransferases"/>
    <property type="match status" value="1"/>
</dbReference>
<dbReference type="EMBL" id="MN739997">
    <property type="protein sequence ID" value="QHT82130.1"/>
    <property type="molecule type" value="Genomic_DNA"/>
</dbReference>
<proteinExistence type="predicted"/>
<organism evidence="1">
    <name type="scientific">viral metagenome</name>
    <dbReference type="NCBI Taxonomy" id="1070528"/>
    <lineage>
        <taxon>unclassified sequences</taxon>
        <taxon>metagenomes</taxon>
        <taxon>organismal metagenomes</taxon>
    </lineage>
</organism>
<dbReference type="CDD" id="cd02440">
    <property type="entry name" value="AdoMet_MTases"/>
    <property type="match status" value="1"/>
</dbReference>
<dbReference type="Pfam" id="PF13489">
    <property type="entry name" value="Methyltransf_23"/>
    <property type="match status" value="1"/>
</dbReference>
<accession>A0A6C0HP54</accession>
<protein>
    <recommendedName>
        <fullName evidence="2">Methyltransferase</fullName>
    </recommendedName>
</protein>
<name>A0A6C0HP54_9ZZZZ</name>
<dbReference type="AlphaFoldDB" id="A0A6C0HP54"/>
<evidence type="ECO:0000313" key="1">
    <source>
        <dbReference type="EMBL" id="QHT82130.1"/>
    </source>
</evidence>
<sequence length="168" mass="19831">MEKEVLEKLLVIKPLINGKKWLDVGSRNGLNMISLKEFGARSVTGIDINSDRFNEFDKYAETYPTLKLLKQNLYFMDPTKKFGGISVFLWSMPFIEYDKVMIKIKELLLPDGIVLIGIYDNVYKEHYPYDRCFIYQLFIKHFKSVKKINKNDGREDKGQWIIKLECPY</sequence>